<dbReference type="GO" id="GO:0005741">
    <property type="term" value="C:mitochondrial outer membrane"/>
    <property type="evidence" value="ECO:0007669"/>
    <property type="project" value="TreeGrafter"/>
</dbReference>
<accession>A0AAD4QF21</accession>
<organism evidence="2 3">
    <name type="scientific">Multifurca ochricompacta</name>
    <dbReference type="NCBI Taxonomy" id="376703"/>
    <lineage>
        <taxon>Eukaryota</taxon>
        <taxon>Fungi</taxon>
        <taxon>Dikarya</taxon>
        <taxon>Basidiomycota</taxon>
        <taxon>Agaricomycotina</taxon>
        <taxon>Agaricomycetes</taxon>
        <taxon>Russulales</taxon>
        <taxon>Russulaceae</taxon>
        <taxon>Multifurca</taxon>
    </lineage>
</organism>
<dbReference type="InterPro" id="IPR011990">
    <property type="entry name" value="TPR-like_helical_dom_sf"/>
</dbReference>
<dbReference type="Proteomes" id="UP001203297">
    <property type="component" value="Unassembled WGS sequence"/>
</dbReference>
<dbReference type="AlphaFoldDB" id="A0AAD4QF21"/>
<feature type="region of interest" description="Disordered" evidence="1">
    <location>
        <begin position="623"/>
        <end position="657"/>
    </location>
</feature>
<protein>
    <submittedName>
        <fullName evidence="2">Uncharacterized protein</fullName>
    </submittedName>
</protein>
<comment type="caution">
    <text evidence="2">The sequence shown here is derived from an EMBL/GenBank/DDBJ whole genome shotgun (WGS) entry which is preliminary data.</text>
</comment>
<dbReference type="PANTHER" id="PTHR31859:SF1">
    <property type="entry name" value="TETRATRICOPEPTIDE REPEAT PROTEIN 39C"/>
    <property type="match status" value="1"/>
</dbReference>
<keyword evidence="3" id="KW-1185">Reference proteome</keyword>
<dbReference type="Gene3D" id="1.25.40.10">
    <property type="entry name" value="Tetratricopeptide repeat domain"/>
    <property type="match status" value="1"/>
</dbReference>
<dbReference type="GO" id="GO:0005829">
    <property type="term" value="C:cytosol"/>
    <property type="evidence" value="ECO:0007669"/>
    <property type="project" value="TreeGrafter"/>
</dbReference>
<reference evidence="2" key="1">
    <citation type="journal article" date="2022" name="New Phytol.">
        <title>Evolutionary transition to the ectomycorrhizal habit in the genomes of a hyperdiverse lineage of mushroom-forming fungi.</title>
        <authorList>
            <person name="Looney B."/>
            <person name="Miyauchi S."/>
            <person name="Morin E."/>
            <person name="Drula E."/>
            <person name="Courty P.E."/>
            <person name="Kohler A."/>
            <person name="Kuo A."/>
            <person name="LaButti K."/>
            <person name="Pangilinan J."/>
            <person name="Lipzen A."/>
            <person name="Riley R."/>
            <person name="Andreopoulos W."/>
            <person name="He G."/>
            <person name="Johnson J."/>
            <person name="Nolan M."/>
            <person name="Tritt A."/>
            <person name="Barry K.W."/>
            <person name="Grigoriev I.V."/>
            <person name="Nagy L.G."/>
            <person name="Hibbett D."/>
            <person name="Henrissat B."/>
            <person name="Matheny P.B."/>
            <person name="Labbe J."/>
            <person name="Martin F.M."/>
        </authorList>
    </citation>
    <scope>NUCLEOTIDE SEQUENCE</scope>
    <source>
        <strain evidence="2">BPL690</strain>
    </source>
</reference>
<gene>
    <name evidence="2" type="ORF">B0F90DRAFT_1913727</name>
</gene>
<dbReference type="EMBL" id="WTXG01000165">
    <property type="protein sequence ID" value="KAI0291332.1"/>
    <property type="molecule type" value="Genomic_DNA"/>
</dbReference>
<evidence type="ECO:0000256" key="1">
    <source>
        <dbReference type="SAM" id="MobiDB-lite"/>
    </source>
</evidence>
<sequence>MADETTLHLKSATAGFDHIFSNELDKAEELFKTGDSALHLLGSGACAFLQAALSLEVGLISEASRLLEQAEAGSKKQLKNSKGLRQTGRFPAATEWELIHADCVILLGLTYALSESYMGYLQCLYSLNSAHSRYTKLYKIVFPNGLDAYDTPTPSNVPSRQSSLLSVAAHQALSSPLTPTSTVSTSSKSSGFFSRLGLSRSATPSGASTPLSTVAPMEDGPIEGLIVSGTAFGHGLFNLVLSLLPSKVKSVVGFFGFNHDRKLALRALAISANGNDVHSVFAGLTLMTYYGVVLLMSGYQADEKSILKQYKAIVDKLETKYPTGTLWILNRAKILRMSGDPEGAMATLQAGLAPDRTSVFLQADALLAFELAWVFLAQRRYVDAAKTFLHMTEINTWSHATYYFIAAGCHWSLGNLDQAQQLLEATPAQIDKRKIGNKDLPTEVFIKKKLAFWKAKHVRRTGSEKSWVESISISPAEEMAIFWNTHGRITSVVAQAHIGELLGISPPVTLPTYFTPASSLATTTITTTTTTTTTTAATMSPDEPAPTDTTITRAPLDTPDELALRALLLGIMHRAVGHPAEARGFLRDAHARHAKIPSTGSTWIGGVALFELAVLELREAQRSDYEDEAEAEAEKDTNSPSVSSGSSEEGSGDAVGVGVGVGEDGKVSVYGANGHAATGVGSIIGGRKVMGIAETELRIRVNALALGEKAAATARVTVTVTAAQRERWVKVLKEAGSLLDSAVNLSGSEVDLSSRLESRIAMLRDEIGLKRELLGIGAGR</sequence>
<feature type="compositionally biased region" description="Low complexity" evidence="1">
    <location>
        <begin position="641"/>
        <end position="652"/>
    </location>
</feature>
<name>A0AAD4QF21_9AGAM</name>
<feature type="region of interest" description="Disordered" evidence="1">
    <location>
        <begin position="535"/>
        <end position="554"/>
    </location>
</feature>
<evidence type="ECO:0000313" key="3">
    <source>
        <dbReference type="Proteomes" id="UP001203297"/>
    </source>
</evidence>
<dbReference type="PANTHER" id="PTHR31859">
    <property type="entry name" value="TETRATRICOPEPTIDE REPEAT PROTEIN 39 FAMILY MEMBER"/>
    <property type="match status" value="1"/>
</dbReference>
<dbReference type="GO" id="GO:0005634">
    <property type="term" value="C:nucleus"/>
    <property type="evidence" value="ECO:0007669"/>
    <property type="project" value="TreeGrafter"/>
</dbReference>
<dbReference type="Pfam" id="PF10300">
    <property type="entry name" value="Iml2-TPR_39"/>
    <property type="match status" value="1"/>
</dbReference>
<dbReference type="InterPro" id="IPR019412">
    <property type="entry name" value="IML2/TPR_39"/>
</dbReference>
<proteinExistence type="predicted"/>
<dbReference type="SUPFAM" id="SSF48452">
    <property type="entry name" value="TPR-like"/>
    <property type="match status" value="1"/>
</dbReference>
<evidence type="ECO:0000313" key="2">
    <source>
        <dbReference type="EMBL" id="KAI0291332.1"/>
    </source>
</evidence>